<organism evidence="2 3">
    <name type="scientific">Steroidobacter agaridevorans</name>
    <dbReference type="NCBI Taxonomy" id="2695856"/>
    <lineage>
        <taxon>Bacteria</taxon>
        <taxon>Pseudomonadati</taxon>
        <taxon>Pseudomonadota</taxon>
        <taxon>Gammaproteobacteria</taxon>
        <taxon>Steroidobacterales</taxon>
        <taxon>Steroidobacteraceae</taxon>
        <taxon>Steroidobacter</taxon>
    </lineage>
</organism>
<keyword evidence="3" id="KW-1185">Reference proteome</keyword>
<gene>
    <name evidence="2" type="ORF">GCM10011487_19030</name>
</gene>
<evidence type="ECO:0000313" key="3">
    <source>
        <dbReference type="Proteomes" id="UP000445000"/>
    </source>
</evidence>
<dbReference type="Gene3D" id="3.30.70.100">
    <property type="match status" value="1"/>
</dbReference>
<dbReference type="Proteomes" id="UP000445000">
    <property type="component" value="Unassembled WGS sequence"/>
</dbReference>
<evidence type="ECO:0000259" key="1">
    <source>
        <dbReference type="Pfam" id="PF07045"/>
    </source>
</evidence>
<dbReference type="RefSeq" id="WP_161811657.1">
    <property type="nucleotide sequence ID" value="NZ_BLJN01000002.1"/>
</dbReference>
<dbReference type="InterPro" id="IPR010753">
    <property type="entry name" value="DUF1330"/>
</dbReference>
<name>A0A829YA85_9GAMM</name>
<dbReference type="SUPFAM" id="SSF54909">
    <property type="entry name" value="Dimeric alpha+beta barrel"/>
    <property type="match status" value="1"/>
</dbReference>
<protein>
    <recommendedName>
        <fullName evidence="1">DUF1330 domain-containing protein</fullName>
    </recommendedName>
</protein>
<reference evidence="3" key="1">
    <citation type="submission" date="2020-01" db="EMBL/GenBank/DDBJ databases">
        <title>'Steroidobacter agaridevorans' sp. nov., agar-degrading bacteria isolated from rhizosphere soils.</title>
        <authorList>
            <person name="Ikenaga M."/>
            <person name="Kataoka M."/>
            <person name="Murouchi A."/>
            <person name="Katsuragi S."/>
            <person name="Sakai M."/>
        </authorList>
    </citation>
    <scope>NUCLEOTIDE SEQUENCE [LARGE SCALE GENOMIC DNA]</scope>
    <source>
        <strain evidence="3">YU21-B</strain>
    </source>
</reference>
<evidence type="ECO:0000313" key="2">
    <source>
        <dbReference type="EMBL" id="GFE79903.1"/>
    </source>
</evidence>
<dbReference type="EMBL" id="BLJN01000002">
    <property type="protein sequence ID" value="GFE79903.1"/>
    <property type="molecule type" value="Genomic_DNA"/>
</dbReference>
<dbReference type="Pfam" id="PF07045">
    <property type="entry name" value="DUF1330"/>
    <property type="match status" value="1"/>
</dbReference>
<proteinExistence type="predicted"/>
<sequence length="106" mass="12132">MAAYMICTMKVHDPATFRKYSDHTPKTLQKYGGRFLTRGDQVTTSEGAAFSERMVILEFPDRASAEAWYNDPEYQRLSEFRRAATTNGRMILQEGRADHVAPDPRV</sequence>
<dbReference type="PANTHER" id="PTHR41521:SF4">
    <property type="entry name" value="BLR0684 PROTEIN"/>
    <property type="match status" value="1"/>
</dbReference>
<comment type="caution">
    <text evidence="2">The sequence shown here is derived from an EMBL/GenBank/DDBJ whole genome shotgun (WGS) entry which is preliminary data.</text>
</comment>
<accession>A0A829YA85</accession>
<feature type="domain" description="DUF1330" evidence="1">
    <location>
        <begin position="3"/>
        <end position="93"/>
    </location>
</feature>
<dbReference type="AlphaFoldDB" id="A0A829YA85"/>
<dbReference type="PANTHER" id="PTHR41521">
    <property type="match status" value="1"/>
</dbReference>
<dbReference type="InterPro" id="IPR011008">
    <property type="entry name" value="Dimeric_a/b-barrel"/>
</dbReference>